<keyword evidence="1 2" id="KW-0808">Transferase</keyword>
<dbReference type="GO" id="GO:0008410">
    <property type="term" value="F:CoA-transferase activity"/>
    <property type="evidence" value="ECO:0007669"/>
    <property type="project" value="TreeGrafter"/>
</dbReference>
<dbReference type="EMBL" id="JACQWF010000235">
    <property type="protein sequence ID" value="MBI4595750.1"/>
    <property type="molecule type" value="Genomic_DNA"/>
</dbReference>
<dbReference type="SUPFAM" id="SSF89796">
    <property type="entry name" value="CoA-transferase family III (CaiB/BaiF)"/>
    <property type="match status" value="1"/>
</dbReference>
<reference evidence="2" key="1">
    <citation type="submission" date="2020-07" db="EMBL/GenBank/DDBJ databases">
        <title>Huge and variable diversity of episymbiotic CPR bacteria and DPANN archaea in groundwater ecosystems.</title>
        <authorList>
            <person name="He C.Y."/>
            <person name="Keren R."/>
            <person name="Whittaker M."/>
            <person name="Farag I.F."/>
            <person name="Doudna J."/>
            <person name="Cate J.H.D."/>
            <person name="Banfield J.F."/>
        </authorList>
    </citation>
    <scope>NUCLEOTIDE SEQUENCE</scope>
    <source>
        <strain evidence="2">NC_groundwater_1482_Ag_S-0.65um_47_24</strain>
    </source>
</reference>
<comment type="caution">
    <text evidence="2">The sequence shown here is derived from an EMBL/GenBank/DDBJ whole genome shotgun (WGS) entry which is preliminary data.</text>
</comment>
<dbReference type="InterPro" id="IPR044855">
    <property type="entry name" value="CoA-Trfase_III_dom3_sf"/>
</dbReference>
<proteinExistence type="predicted"/>
<dbReference type="Proteomes" id="UP000772181">
    <property type="component" value="Unassembled WGS sequence"/>
</dbReference>
<dbReference type="Gene3D" id="3.30.1540.10">
    <property type="entry name" value="formyl-coa transferase, domain 3"/>
    <property type="match status" value="1"/>
</dbReference>
<gene>
    <name evidence="2" type="ORF">HY730_05150</name>
</gene>
<dbReference type="InterPro" id="IPR023606">
    <property type="entry name" value="CoA-Trfase_III_dom_1_sf"/>
</dbReference>
<dbReference type="InterPro" id="IPR003673">
    <property type="entry name" value="CoA-Trfase_fam_III"/>
</dbReference>
<protein>
    <submittedName>
        <fullName evidence="2">CoA transferase</fullName>
    </submittedName>
</protein>
<dbReference type="PANTHER" id="PTHR48207:SF3">
    <property type="entry name" value="SUCCINATE--HYDROXYMETHYLGLUTARATE COA-TRANSFERASE"/>
    <property type="match status" value="1"/>
</dbReference>
<dbReference type="Pfam" id="PF02515">
    <property type="entry name" value="CoA_transf_3"/>
    <property type="match status" value="1"/>
</dbReference>
<evidence type="ECO:0000313" key="3">
    <source>
        <dbReference type="Proteomes" id="UP000772181"/>
    </source>
</evidence>
<evidence type="ECO:0000313" key="2">
    <source>
        <dbReference type="EMBL" id="MBI4595750.1"/>
    </source>
</evidence>
<dbReference type="AlphaFoldDB" id="A0A933GMA6"/>
<dbReference type="Gene3D" id="3.40.50.10540">
    <property type="entry name" value="Crotonobetainyl-coa:carnitine coa-transferase, domain 1"/>
    <property type="match status" value="1"/>
</dbReference>
<organism evidence="2 3">
    <name type="scientific">Tectimicrobiota bacterium</name>
    <dbReference type="NCBI Taxonomy" id="2528274"/>
    <lineage>
        <taxon>Bacteria</taxon>
        <taxon>Pseudomonadati</taxon>
        <taxon>Nitrospinota/Tectimicrobiota group</taxon>
        <taxon>Candidatus Tectimicrobiota</taxon>
    </lineage>
</organism>
<evidence type="ECO:0000256" key="1">
    <source>
        <dbReference type="ARBA" id="ARBA00022679"/>
    </source>
</evidence>
<accession>A0A933GMA6</accession>
<dbReference type="PANTHER" id="PTHR48207">
    <property type="entry name" value="SUCCINATE--HYDROXYMETHYLGLUTARATE COA-TRANSFERASE"/>
    <property type="match status" value="1"/>
</dbReference>
<sequence length="394" mass="43778">MERVLHGIRVLDFGRFIAGPFGSMLLADMGAEVIRIERPGGEEDRYIGVLSDTGESMGFMNMSRNKKGISLDVLSSKGREILRELVKKSDVLMGNFPYGVPEKMGIDYASLKKINPGIVVSIASGFGQEGPYAERPGFDMIAQAMSGAMTLTGFPGNPPTKAAVNYCDYATAMFAALGVMFALFHRERTGEGQMVDVSLFHTGVTFMMSPINEFMTKAILRPPYGNAGYWSVSDTFQTRDGWIIIAPISNNIWNRLLRVIGREDLKDDPRFKMDQDRTDHWNLLQPIIADWMKVRSSQAALELLDKGRVPAGPVMKYSEVPDNPHVKECNLIIPVEYPGAGPIPLIATPVRLSKTPGSIRNRAPLLGEHNEEIYTGFLGYKPEEIEEWKREGII</sequence>
<name>A0A933GMA6_UNCTE</name>
<dbReference type="InterPro" id="IPR050483">
    <property type="entry name" value="CoA-transferase_III_domain"/>
</dbReference>